<reference evidence="3 4" key="1">
    <citation type="journal article" date="2009" name="Int. J. Syst. Evol. Microbiol.">
        <title>Paenibacillus contaminans sp. nov., isolated from a contaminated laboratory plate.</title>
        <authorList>
            <person name="Chou J.H."/>
            <person name="Lee J.H."/>
            <person name="Lin M.C."/>
            <person name="Chang P.S."/>
            <person name="Arun A.B."/>
            <person name="Young C.C."/>
            <person name="Chen W.M."/>
        </authorList>
    </citation>
    <scope>NUCLEOTIDE SEQUENCE [LARGE SCALE GENOMIC DNA]</scope>
    <source>
        <strain evidence="3 4">CKOBP-6</strain>
    </source>
</reference>
<dbReference type="OrthoDB" id="2536002at2"/>
<dbReference type="Proteomes" id="UP000250369">
    <property type="component" value="Unassembled WGS sequence"/>
</dbReference>
<proteinExistence type="predicted"/>
<dbReference type="InterPro" id="IPR032740">
    <property type="entry name" value="GxDLY"/>
</dbReference>
<accession>A0A329LS12</accession>
<dbReference type="AlphaFoldDB" id="A0A329LS12"/>
<dbReference type="RefSeq" id="WP_113036404.1">
    <property type="nucleotide sequence ID" value="NZ_QMFB01000046.1"/>
</dbReference>
<gene>
    <name evidence="3" type="ORF">DQG23_38740</name>
</gene>
<dbReference type="InterPro" id="IPR036514">
    <property type="entry name" value="SGNH_hydro_sf"/>
</dbReference>
<evidence type="ECO:0000259" key="1">
    <source>
        <dbReference type="Pfam" id="PF14606"/>
    </source>
</evidence>
<dbReference type="Pfam" id="PF14607">
    <property type="entry name" value="GxDLY"/>
    <property type="match status" value="1"/>
</dbReference>
<evidence type="ECO:0000259" key="2">
    <source>
        <dbReference type="Pfam" id="PF14607"/>
    </source>
</evidence>
<feature type="domain" description="SGNH hydrolase-type esterase N-terminal" evidence="2">
    <location>
        <begin position="3"/>
        <end position="149"/>
    </location>
</feature>
<evidence type="ECO:0000313" key="3">
    <source>
        <dbReference type="EMBL" id="RAV09922.1"/>
    </source>
</evidence>
<keyword evidence="4" id="KW-1185">Reference proteome</keyword>
<organism evidence="3 4">
    <name type="scientific">Paenibacillus contaminans</name>
    <dbReference type="NCBI Taxonomy" id="450362"/>
    <lineage>
        <taxon>Bacteria</taxon>
        <taxon>Bacillati</taxon>
        <taxon>Bacillota</taxon>
        <taxon>Bacilli</taxon>
        <taxon>Bacillales</taxon>
        <taxon>Paenibacillaceae</taxon>
        <taxon>Paenibacillus</taxon>
    </lineage>
</organism>
<evidence type="ECO:0008006" key="5">
    <source>
        <dbReference type="Google" id="ProtNLM"/>
    </source>
</evidence>
<dbReference type="EMBL" id="QMFB01000046">
    <property type="protein sequence ID" value="RAV09922.1"/>
    <property type="molecule type" value="Genomic_DNA"/>
</dbReference>
<dbReference type="Pfam" id="PF14606">
    <property type="entry name" value="Lipase_GDSL_3"/>
    <property type="match status" value="1"/>
</dbReference>
<dbReference type="SUPFAM" id="SSF52266">
    <property type="entry name" value="SGNH hydrolase"/>
    <property type="match status" value="1"/>
</dbReference>
<sequence length="343" mass="37844">MLKWIPAADGRFSVNGLPWLDENGGRLARFPDRAQESVPGTVWSLSSMTSGGRIRFASDSGSFSIRASHGSEPRMIDMSPLGHSGLDLYAGPPGEMNYWGTSTPQFGGETYEHTYFRGLRSEMREFTLYLPTYNDLDMLEIGLDEEASIAVPAPYALDKPVVFYGSSITQGGCASRPGNGYVPVLSREMNVDVVNLGFNGSGKGEPSVCSLLAEIDAACYVLDFHVNLPTAAELEAVYAPFYRQLRSRRPERPILMISPLYSSSEWYDKQTQAKYGGMRSIIRSVYEEAVAQGDRHVYTVDGCSLIGPGDEGRYVDGLHPNDIGFRQMADRLQPILRQVLQIP</sequence>
<dbReference type="Gene3D" id="2.60.120.260">
    <property type="entry name" value="Galactose-binding domain-like"/>
    <property type="match status" value="1"/>
</dbReference>
<protein>
    <recommendedName>
        <fullName evidence="5">SGNH hydrolase-type esterase domain-containing protein</fullName>
    </recommendedName>
</protein>
<name>A0A329LS12_9BACL</name>
<dbReference type="InterPro" id="IPR013830">
    <property type="entry name" value="SGNH_hydro"/>
</dbReference>
<feature type="domain" description="SGNH hydrolase-type esterase" evidence="1">
    <location>
        <begin position="159"/>
        <end position="337"/>
    </location>
</feature>
<dbReference type="Gene3D" id="3.40.50.1110">
    <property type="entry name" value="SGNH hydrolase"/>
    <property type="match status" value="1"/>
</dbReference>
<comment type="caution">
    <text evidence="3">The sequence shown here is derived from an EMBL/GenBank/DDBJ whole genome shotgun (WGS) entry which is preliminary data.</text>
</comment>
<evidence type="ECO:0000313" key="4">
    <source>
        <dbReference type="Proteomes" id="UP000250369"/>
    </source>
</evidence>